<dbReference type="InterPro" id="IPR024079">
    <property type="entry name" value="MetalloPept_cat_dom_sf"/>
</dbReference>
<feature type="chain" id="PRO_5016655313" description="LTD domain-containing protein" evidence="2">
    <location>
        <begin position="19"/>
        <end position="660"/>
    </location>
</feature>
<comment type="caution">
    <text evidence="4">The sequence shown here is derived from an EMBL/GenBank/DDBJ whole genome shotgun (WGS) entry which is preliminary data.</text>
</comment>
<gene>
    <name evidence="4" type="ORF">DZC30_07585</name>
</gene>
<sequence>MSSTPTSMVQQASVLALAALLTACGGGGGGGSSSSAPAASPAPSPSTAAPAPVASTPAPAPSTTEPAAATSGVFISEVANNFYNNSVSWFELHNNSGKSINLSSYQLRSPAINPDPAVTSQTMVDSQTFQLPSLEVPAGAYVVISARATSDLKDSATNVYVADASNRVPYWQGSTGFVELLSGGQTVDFIRFGSSTATPTTTGNWTGPSVVAMDTNATSYNNALVRPAGNFRQTRSASDWIQVNFATPGGPNDVPAGVVDSDNDGIPDSAKVAGGTYAGMDLYAMGARKGQRDMFIHVDYMDSTDGGITPNADALTKVVQAFAKHNIAVHFDAGNLFASGISPAQHNLAGDVSHKRAFARCTLLVPPSQVTAGCNSAYSIKSANMDIRRKPIFRYLLLANSQQASGNASASGSAELIGDDFMVTLGNWNLKAGTLAQVNYQAATIMHELGHTLGLRHGGDENTNNKPNYFSVMNYFYQNTGLPSPTGAGVNQRYYYWQSNYQNQSFLGYSGANPYPEAKIDDGPLSATFKIDYSNGSSQALDERALQETLIIGRGADAGQYADWNLNGQSESNAQALDLDRNGMQSTLHDHDDWSNIIINSRRYQFANNSGVQKPGQRSLMSAVAATATAAFDPLTKPFQSTVEEAAPSASLLQRLSLAR</sequence>
<organism evidence="4 5">
    <name type="scientific">Comamonas testosteroni</name>
    <name type="common">Pseudomonas testosteroni</name>
    <dbReference type="NCBI Taxonomy" id="285"/>
    <lineage>
        <taxon>Bacteria</taxon>
        <taxon>Pseudomonadati</taxon>
        <taxon>Pseudomonadota</taxon>
        <taxon>Betaproteobacteria</taxon>
        <taxon>Burkholderiales</taxon>
        <taxon>Comamonadaceae</taxon>
        <taxon>Comamonas</taxon>
    </lineage>
</organism>
<evidence type="ECO:0000313" key="5">
    <source>
        <dbReference type="Proteomes" id="UP000261948"/>
    </source>
</evidence>
<dbReference type="InterPro" id="IPR036415">
    <property type="entry name" value="Lamin_tail_dom_sf"/>
</dbReference>
<keyword evidence="2" id="KW-0732">Signal</keyword>
<dbReference type="SUPFAM" id="SSF74853">
    <property type="entry name" value="Lamin A/C globular tail domain"/>
    <property type="match status" value="1"/>
</dbReference>
<dbReference type="Gene3D" id="3.40.390.10">
    <property type="entry name" value="Collagenase (Catalytic Domain)"/>
    <property type="match status" value="1"/>
</dbReference>
<evidence type="ECO:0000256" key="2">
    <source>
        <dbReference type="SAM" id="SignalP"/>
    </source>
</evidence>
<feature type="region of interest" description="Disordered" evidence="1">
    <location>
        <begin position="26"/>
        <end position="66"/>
    </location>
</feature>
<evidence type="ECO:0000256" key="1">
    <source>
        <dbReference type="SAM" id="MobiDB-lite"/>
    </source>
</evidence>
<dbReference type="EMBL" id="QURR01000007">
    <property type="protein sequence ID" value="RGE45793.1"/>
    <property type="molecule type" value="Genomic_DNA"/>
</dbReference>
<dbReference type="Proteomes" id="UP000261948">
    <property type="component" value="Unassembled WGS sequence"/>
</dbReference>
<dbReference type="SUPFAM" id="SSF55486">
    <property type="entry name" value="Metalloproteases ('zincins'), catalytic domain"/>
    <property type="match status" value="1"/>
</dbReference>
<dbReference type="GO" id="GO:0008237">
    <property type="term" value="F:metallopeptidase activity"/>
    <property type="evidence" value="ECO:0007669"/>
    <property type="project" value="InterPro"/>
</dbReference>
<feature type="compositionally biased region" description="Low complexity" evidence="1">
    <location>
        <begin position="33"/>
        <end position="66"/>
    </location>
</feature>
<evidence type="ECO:0000259" key="3">
    <source>
        <dbReference type="PROSITE" id="PS51841"/>
    </source>
</evidence>
<dbReference type="InterPro" id="IPR001322">
    <property type="entry name" value="Lamin_tail_dom"/>
</dbReference>
<reference evidence="4 5" key="1">
    <citation type="submission" date="2018-08" db="EMBL/GenBank/DDBJ databases">
        <title>Comamonas testosteroni strain SWCO2.</title>
        <authorList>
            <person name="Jiang N."/>
            <person name="Zhang X.Z."/>
        </authorList>
    </citation>
    <scope>NUCLEOTIDE SEQUENCE [LARGE SCALE GENOMIC DNA]</scope>
    <source>
        <strain evidence="4 5">SWCO2</strain>
    </source>
</reference>
<dbReference type="AlphaFoldDB" id="A0A373FNR6"/>
<keyword evidence="5" id="KW-1185">Reference proteome</keyword>
<feature type="domain" description="LTD" evidence="3">
    <location>
        <begin position="61"/>
        <end position="239"/>
    </location>
</feature>
<dbReference type="PROSITE" id="PS51841">
    <property type="entry name" value="LTD"/>
    <property type="match status" value="1"/>
</dbReference>
<proteinExistence type="predicted"/>
<name>A0A373FNR6_COMTE</name>
<protein>
    <recommendedName>
        <fullName evidence="3">LTD domain-containing protein</fullName>
    </recommendedName>
</protein>
<accession>A0A373FNR6</accession>
<dbReference type="Pfam" id="PF00932">
    <property type="entry name" value="LTD"/>
    <property type="match status" value="1"/>
</dbReference>
<dbReference type="OrthoDB" id="369088at2"/>
<feature type="signal peptide" evidence="2">
    <location>
        <begin position="1"/>
        <end position="18"/>
    </location>
</feature>
<evidence type="ECO:0000313" key="4">
    <source>
        <dbReference type="EMBL" id="RGE45793.1"/>
    </source>
</evidence>